<dbReference type="InterPro" id="IPR005074">
    <property type="entry name" value="Peptidase_C39"/>
</dbReference>
<dbReference type="AlphaFoldDB" id="A0A7V4LDE0"/>
<proteinExistence type="predicted"/>
<organism evidence="2">
    <name type="scientific">Desulfobacca acetoxidans</name>
    <dbReference type="NCBI Taxonomy" id="60893"/>
    <lineage>
        <taxon>Bacteria</taxon>
        <taxon>Pseudomonadati</taxon>
        <taxon>Thermodesulfobacteriota</taxon>
        <taxon>Desulfobaccia</taxon>
        <taxon>Desulfobaccales</taxon>
        <taxon>Desulfobaccaceae</taxon>
        <taxon>Desulfobacca</taxon>
    </lineage>
</organism>
<dbReference type="EMBL" id="DSXI01000499">
    <property type="protein sequence ID" value="HGS05744.1"/>
    <property type="molecule type" value="Genomic_DNA"/>
</dbReference>
<dbReference type="GO" id="GO:0006508">
    <property type="term" value="P:proteolysis"/>
    <property type="evidence" value="ECO:0007669"/>
    <property type="project" value="InterPro"/>
</dbReference>
<protein>
    <submittedName>
        <fullName evidence="2">Peptidase C39</fullName>
    </submittedName>
</protein>
<name>A0A7V4LDE0_9BACT</name>
<feature type="domain" description="Peptidase C39" evidence="1">
    <location>
        <begin position="57"/>
        <end position="188"/>
    </location>
</feature>
<sequence>MHTILRLVLPAVLVAVSPALLWAVEVPVRLNVNNEGGVFFKEVQSFKARRQRQMIPQSKDFSCGAAALATLLKYHYGYELTEEDAILGMFKHGEQEEIKRRGFSLLDMKRFVETLNYQGEGYKVPELPLLKKLNIPVITIIDTFNYKHFVVIRRVDDQYVYIADPSWGNRRIKVEEFDKIWPQKIIFVLQGPRVGTPEGLFAEGENGGVKVSEALRREIVLGHRFAMDPSEAIVFHTNRPLVDIMPFIPGTRR</sequence>
<evidence type="ECO:0000313" key="2">
    <source>
        <dbReference type="EMBL" id="HGS05744.1"/>
    </source>
</evidence>
<accession>A0A7V4LDE0</accession>
<dbReference type="GO" id="GO:0005524">
    <property type="term" value="F:ATP binding"/>
    <property type="evidence" value="ECO:0007669"/>
    <property type="project" value="InterPro"/>
</dbReference>
<dbReference type="Pfam" id="PF03412">
    <property type="entry name" value="Peptidase_C39"/>
    <property type="match status" value="1"/>
</dbReference>
<dbReference type="Gene3D" id="3.90.70.10">
    <property type="entry name" value="Cysteine proteinases"/>
    <property type="match status" value="1"/>
</dbReference>
<dbReference type="PROSITE" id="PS50990">
    <property type="entry name" value="PEPTIDASE_C39"/>
    <property type="match status" value="1"/>
</dbReference>
<dbReference type="GO" id="GO:0016020">
    <property type="term" value="C:membrane"/>
    <property type="evidence" value="ECO:0007669"/>
    <property type="project" value="InterPro"/>
</dbReference>
<reference evidence="2" key="1">
    <citation type="journal article" date="2020" name="mSystems">
        <title>Genome- and Community-Level Interaction Insights into Carbon Utilization and Element Cycling Functions of Hydrothermarchaeota in Hydrothermal Sediment.</title>
        <authorList>
            <person name="Zhou Z."/>
            <person name="Liu Y."/>
            <person name="Xu W."/>
            <person name="Pan J."/>
            <person name="Luo Z.H."/>
            <person name="Li M."/>
        </authorList>
    </citation>
    <scope>NUCLEOTIDE SEQUENCE [LARGE SCALE GENOMIC DNA]</scope>
    <source>
        <strain evidence="2">SpSt-548</strain>
    </source>
</reference>
<dbReference type="CDD" id="cd02423">
    <property type="entry name" value="Peptidase_C39G"/>
    <property type="match status" value="1"/>
</dbReference>
<dbReference type="GO" id="GO:0008233">
    <property type="term" value="F:peptidase activity"/>
    <property type="evidence" value="ECO:0007669"/>
    <property type="project" value="InterPro"/>
</dbReference>
<gene>
    <name evidence="2" type="ORF">ENT08_08440</name>
</gene>
<evidence type="ECO:0000259" key="1">
    <source>
        <dbReference type="PROSITE" id="PS50990"/>
    </source>
</evidence>
<comment type="caution">
    <text evidence="2">The sequence shown here is derived from an EMBL/GenBank/DDBJ whole genome shotgun (WGS) entry which is preliminary data.</text>
</comment>